<evidence type="ECO:0000256" key="3">
    <source>
        <dbReference type="ARBA" id="ARBA00012584"/>
    </source>
</evidence>
<dbReference type="PANTHER" id="PTHR17490">
    <property type="entry name" value="SUA5"/>
    <property type="match status" value="1"/>
</dbReference>
<gene>
    <name evidence="8" type="ORF">D6D54_00880</name>
</gene>
<protein>
    <recommendedName>
        <fullName evidence="3">L-threonylcarbamoyladenylate synthase</fullName>
        <ecNumber evidence="3">2.7.7.87</ecNumber>
    </recommendedName>
</protein>
<name>A0A3S0SME4_9MOLU</name>
<dbReference type="PROSITE" id="PS51163">
    <property type="entry name" value="YRDC"/>
    <property type="match status" value="1"/>
</dbReference>
<organism evidence="8 9">
    <name type="scientific">Spiroplasma poulsonii</name>
    <dbReference type="NCBI Taxonomy" id="2138"/>
    <lineage>
        <taxon>Bacteria</taxon>
        <taxon>Bacillati</taxon>
        <taxon>Mycoplasmatota</taxon>
        <taxon>Mollicutes</taxon>
        <taxon>Entomoplasmatales</taxon>
        <taxon>Spiroplasmataceae</taxon>
        <taxon>Spiroplasma</taxon>
    </lineage>
</organism>
<dbReference type="GO" id="GO:0003725">
    <property type="term" value="F:double-stranded RNA binding"/>
    <property type="evidence" value="ECO:0007669"/>
    <property type="project" value="InterPro"/>
</dbReference>
<dbReference type="InterPro" id="IPR017945">
    <property type="entry name" value="DHBP_synth_RibB-like_a/b_dom"/>
</dbReference>
<dbReference type="InterPro" id="IPR006070">
    <property type="entry name" value="Sua5-like_dom"/>
</dbReference>
<evidence type="ECO:0000313" key="9">
    <source>
        <dbReference type="Proteomes" id="UP000274545"/>
    </source>
</evidence>
<evidence type="ECO:0000259" key="7">
    <source>
        <dbReference type="PROSITE" id="PS51163"/>
    </source>
</evidence>
<dbReference type="GO" id="GO:0005737">
    <property type="term" value="C:cytoplasm"/>
    <property type="evidence" value="ECO:0007669"/>
    <property type="project" value="UniProtKB-SubCell"/>
</dbReference>
<dbReference type="AlphaFoldDB" id="A0A3S0SME4"/>
<comment type="caution">
    <text evidence="8">The sequence shown here is derived from an EMBL/GenBank/DDBJ whole genome shotgun (WGS) entry which is preliminary data.</text>
</comment>
<dbReference type="Gene3D" id="3.90.870.10">
    <property type="entry name" value="DHBP synthase"/>
    <property type="match status" value="1"/>
</dbReference>
<comment type="catalytic activity">
    <reaction evidence="6">
        <text>L-threonine + hydrogencarbonate + ATP = L-threonylcarbamoyladenylate + diphosphate + H2O</text>
        <dbReference type="Rhea" id="RHEA:36407"/>
        <dbReference type="ChEBI" id="CHEBI:15377"/>
        <dbReference type="ChEBI" id="CHEBI:17544"/>
        <dbReference type="ChEBI" id="CHEBI:30616"/>
        <dbReference type="ChEBI" id="CHEBI:33019"/>
        <dbReference type="ChEBI" id="CHEBI:57926"/>
        <dbReference type="ChEBI" id="CHEBI:73682"/>
        <dbReference type="EC" id="2.7.7.87"/>
    </reaction>
</comment>
<evidence type="ECO:0000256" key="2">
    <source>
        <dbReference type="ARBA" id="ARBA00007663"/>
    </source>
</evidence>
<keyword evidence="5" id="KW-0808">Transferase</keyword>
<sequence>MKVYTVKERKEIIAGYLAENVIIIPTDTIYGMTCIISSQTAKARIFKVKGRSERMYLSVIVSSIQMAKKFIDLTHEDLKLFKKNETITIIGNIKSDINSRYNITSDNTIGLRITKSKWLQKIIKKVGPIYGTSVNISGQNYAKEFNELKKFDVDIIVNDGYLDNRPSKIYNSLTKEFIR</sequence>
<dbReference type="GO" id="GO:0006450">
    <property type="term" value="P:regulation of translational fidelity"/>
    <property type="evidence" value="ECO:0007669"/>
    <property type="project" value="TreeGrafter"/>
</dbReference>
<dbReference type="GO" id="GO:0000049">
    <property type="term" value="F:tRNA binding"/>
    <property type="evidence" value="ECO:0007669"/>
    <property type="project" value="TreeGrafter"/>
</dbReference>
<dbReference type="RefSeq" id="WP_127092394.1">
    <property type="nucleotide sequence ID" value="NZ_CP093047.1"/>
</dbReference>
<dbReference type="EC" id="2.7.7.87" evidence="3"/>
<keyword evidence="4" id="KW-0963">Cytoplasm</keyword>
<accession>A0A3S0SME4</accession>
<feature type="domain" description="YrdC-like" evidence="7">
    <location>
        <begin position="6"/>
        <end position="179"/>
    </location>
</feature>
<dbReference type="PANTHER" id="PTHR17490:SF10">
    <property type="entry name" value="THREONYLCARBAMOYL-AMP SYNTHASE"/>
    <property type="match status" value="1"/>
</dbReference>
<dbReference type="Pfam" id="PF01300">
    <property type="entry name" value="Sua5_yciO_yrdC"/>
    <property type="match status" value="1"/>
</dbReference>
<dbReference type="Proteomes" id="UP000274545">
    <property type="component" value="Unassembled WGS sequence"/>
</dbReference>
<comment type="similarity">
    <text evidence="2">Belongs to the SUA5 family.</text>
</comment>
<comment type="subcellular location">
    <subcellularLocation>
        <location evidence="1">Cytoplasm</location>
    </subcellularLocation>
</comment>
<evidence type="ECO:0000256" key="1">
    <source>
        <dbReference type="ARBA" id="ARBA00004496"/>
    </source>
</evidence>
<evidence type="ECO:0000256" key="5">
    <source>
        <dbReference type="ARBA" id="ARBA00022679"/>
    </source>
</evidence>
<dbReference type="InterPro" id="IPR050156">
    <property type="entry name" value="TC-AMP_synthase_SUA5"/>
</dbReference>
<evidence type="ECO:0000313" key="8">
    <source>
        <dbReference type="EMBL" id="RUP78061.1"/>
    </source>
</evidence>
<dbReference type="GO" id="GO:0061710">
    <property type="term" value="F:L-threonylcarbamoyladenylate synthase"/>
    <property type="evidence" value="ECO:0007669"/>
    <property type="project" value="UniProtKB-EC"/>
</dbReference>
<reference evidence="8 9" key="1">
    <citation type="journal article" date="2019" name="Genome Biol. Evol.">
        <title>Toxin and genome evolution in a Drosophila defensive symbiosis.</title>
        <authorList>
            <person name="Ballinger M.J."/>
            <person name="Gawryluk R.M."/>
            <person name="Perlman S.J."/>
        </authorList>
    </citation>
    <scope>NUCLEOTIDE SEQUENCE [LARGE SCALE GENOMIC DNA]</scope>
    <source>
        <strain evidence="9">sNeo</strain>
    </source>
</reference>
<evidence type="ECO:0000256" key="6">
    <source>
        <dbReference type="ARBA" id="ARBA00048366"/>
    </source>
</evidence>
<evidence type="ECO:0000256" key="4">
    <source>
        <dbReference type="ARBA" id="ARBA00022490"/>
    </source>
</evidence>
<dbReference type="EMBL" id="RAHC01000001">
    <property type="protein sequence ID" value="RUP78061.1"/>
    <property type="molecule type" value="Genomic_DNA"/>
</dbReference>
<proteinExistence type="inferred from homology"/>
<dbReference type="SUPFAM" id="SSF55821">
    <property type="entry name" value="YrdC/RibB"/>
    <property type="match status" value="1"/>
</dbReference>